<dbReference type="AlphaFoldDB" id="A0AAJ5DBE6"/>
<name>A0AAJ5DBE6_LYSSH</name>
<evidence type="ECO:0000313" key="4">
    <source>
        <dbReference type="EMBL" id="SUV19193.1"/>
    </source>
</evidence>
<proteinExistence type="predicted"/>
<dbReference type="PANTHER" id="PTHR43072">
    <property type="entry name" value="N-ACETYLTRANSFERASE"/>
    <property type="match status" value="1"/>
</dbReference>
<dbReference type="EMBL" id="UFSZ01000001">
    <property type="protein sequence ID" value="SUV19193.1"/>
    <property type="molecule type" value="Genomic_DNA"/>
</dbReference>
<dbReference type="Proteomes" id="UP000255295">
    <property type="component" value="Unassembled WGS sequence"/>
</dbReference>
<protein>
    <submittedName>
        <fullName evidence="4">GNAT family acetyltransferase</fullName>
        <ecNumber evidence="4">2.3.1.-</ecNumber>
    </submittedName>
</protein>
<keyword evidence="1 4" id="KW-0808">Transferase</keyword>
<evidence type="ECO:0000313" key="5">
    <source>
        <dbReference type="Proteomes" id="UP000255295"/>
    </source>
</evidence>
<dbReference type="PROSITE" id="PS51186">
    <property type="entry name" value="GNAT"/>
    <property type="match status" value="1"/>
</dbReference>
<feature type="domain" description="N-acetyltransferase" evidence="3">
    <location>
        <begin position="25"/>
        <end position="180"/>
    </location>
</feature>
<dbReference type="GO" id="GO:0016747">
    <property type="term" value="F:acyltransferase activity, transferring groups other than amino-acyl groups"/>
    <property type="evidence" value="ECO:0007669"/>
    <property type="project" value="InterPro"/>
</dbReference>
<evidence type="ECO:0000256" key="2">
    <source>
        <dbReference type="ARBA" id="ARBA00023315"/>
    </source>
</evidence>
<dbReference type="SUPFAM" id="SSF55729">
    <property type="entry name" value="Acyl-CoA N-acyltransferases (Nat)"/>
    <property type="match status" value="1"/>
</dbReference>
<accession>A0AAJ5DBE6</accession>
<evidence type="ECO:0000256" key="1">
    <source>
        <dbReference type="ARBA" id="ARBA00022679"/>
    </source>
</evidence>
<keyword evidence="2 4" id="KW-0012">Acyltransferase</keyword>
<comment type="caution">
    <text evidence="4">The sequence shown here is derived from an EMBL/GenBank/DDBJ whole genome shotgun (WGS) entry which is preliminary data.</text>
</comment>
<dbReference type="Gene3D" id="3.40.630.30">
    <property type="match status" value="1"/>
</dbReference>
<dbReference type="EC" id="2.3.1.-" evidence="4"/>
<reference evidence="4 5" key="1">
    <citation type="submission" date="2018-06" db="EMBL/GenBank/DDBJ databases">
        <authorList>
            <consortium name="Pathogen Informatics"/>
            <person name="Doyle S."/>
        </authorList>
    </citation>
    <scope>NUCLEOTIDE SEQUENCE [LARGE SCALE GENOMIC DNA]</scope>
    <source>
        <strain evidence="4 5">NCTC10338</strain>
    </source>
</reference>
<dbReference type="InterPro" id="IPR016181">
    <property type="entry name" value="Acyl_CoA_acyltransferase"/>
</dbReference>
<evidence type="ECO:0000259" key="3">
    <source>
        <dbReference type="PROSITE" id="PS51186"/>
    </source>
</evidence>
<organism evidence="4 5">
    <name type="scientific">Lysinibacillus sphaericus</name>
    <name type="common">Bacillus sphaericus</name>
    <dbReference type="NCBI Taxonomy" id="1421"/>
    <lineage>
        <taxon>Bacteria</taxon>
        <taxon>Bacillati</taxon>
        <taxon>Bacillota</taxon>
        <taxon>Bacilli</taxon>
        <taxon>Bacillales</taxon>
        <taxon>Bacillaceae</taxon>
        <taxon>Lysinibacillus</taxon>
    </lineage>
</organism>
<dbReference type="InterPro" id="IPR000182">
    <property type="entry name" value="GNAT_dom"/>
</dbReference>
<dbReference type="Pfam" id="PF13420">
    <property type="entry name" value="Acetyltransf_4"/>
    <property type="match status" value="1"/>
</dbReference>
<sequence length="191" mass="21953">MNYCAMHTLLLSVGFYFFLGEDVNWMIRFMEEKDLPEVLAIYNDVILTSKAVYRYEIQSLDEKKQWFLEHQAAGNPLLVFEEDGVVAGFANYSQFRPYPGYKHTMEHSVYVHKDHYQKGIASKLMHQLIDSAEKQGVKTLVAGIDGENIGSIKAHEKLGFEYAGTIKNAGYKFGEWLDLVFYQLHLTGPKK</sequence>
<dbReference type="CDD" id="cd04301">
    <property type="entry name" value="NAT_SF"/>
    <property type="match status" value="1"/>
</dbReference>
<gene>
    <name evidence="4" type="primary">yncA</name>
    <name evidence="4" type="ORF">NCTC10338_04204</name>
</gene>
<dbReference type="PANTHER" id="PTHR43072:SF23">
    <property type="entry name" value="UPF0039 PROTEIN C11D3.02C"/>
    <property type="match status" value="1"/>
</dbReference>